<evidence type="ECO:0000313" key="3">
    <source>
        <dbReference type="Proteomes" id="UP000032427"/>
    </source>
</evidence>
<dbReference type="InterPro" id="IPR025714">
    <property type="entry name" value="Methyltranfer_dom"/>
</dbReference>
<dbReference type="AlphaFoldDB" id="A0A090ITE9"/>
<dbReference type="EMBL" id="LN554846">
    <property type="protein sequence ID" value="CED71650.1"/>
    <property type="molecule type" value="Genomic_DNA"/>
</dbReference>
<dbReference type="STRING" id="80852.AWOD_I_1578"/>
<dbReference type="OrthoDB" id="5298194at2"/>
<dbReference type="HOGENOM" id="CLU_057688_0_0_6"/>
<reference evidence="3" key="1">
    <citation type="submission" date="2014-09" db="EMBL/GenBank/DDBJ databases">
        <authorList>
            <person name="Hjerde E."/>
        </authorList>
    </citation>
    <scope>NUCLEOTIDE SEQUENCE [LARGE SCALE GENOMIC DNA]</scope>
    <source>
        <strain evidence="3">06/09/139</strain>
    </source>
</reference>
<dbReference type="PANTHER" id="PTHR13369:SF0">
    <property type="entry name" value="GLUTATHIONE S-TRANSFERASE C-TERMINAL DOMAIN-CONTAINING PROTEIN"/>
    <property type="match status" value="1"/>
</dbReference>
<gene>
    <name evidence="2" type="ORF">AWOD_I_1578</name>
</gene>
<organism evidence="2 3">
    <name type="scientific">Aliivibrio wodanis</name>
    <dbReference type="NCBI Taxonomy" id="80852"/>
    <lineage>
        <taxon>Bacteria</taxon>
        <taxon>Pseudomonadati</taxon>
        <taxon>Pseudomonadota</taxon>
        <taxon>Gammaproteobacteria</taxon>
        <taxon>Vibrionales</taxon>
        <taxon>Vibrionaceae</taxon>
        <taxon>Aliivibrio</taxon>
    </lineage>
</organism>
<dbReference type="PANTHER" id="PTHR13369">
    <property type="match status" value="1"/>
</dbReference>
<dbReference type="Pfam" id="PF13679">
    <property type="entry name" value="Methyltransf_32"/>
    <property type="match status" value="1"/>
</dbReference>
<dbReference type="GeneID" id="28541136"/>
<evidence type="ECO:0000259" key="1">
    <source>
        <dbReference type="Pfam" id="PF13679"/>
    </source>
</evidence>
<keyword evidence="3" id="KW-1185">Reference proteome</keyword>
<dbReference type="SUPFAM" id="SSF53335">
    <property type="entry name" value="S-adenosyl-L-methionine-dependent methyltransferases"/>
    <property type="match status" value="1"/>
</dbReference>
<dbReference type="InterPro" id="IPR029063">
    <property type="entry name" value="SAM-dependent_MTases_sf"/>
</dbReference>
<feature type="domain" description="Methyltransferase" evidence="1">
    <location>
        <begin position="102"/>
        <end position="228"/>
    </location>
</feature>
<accession>A0A090ITE9</accession>
<evidence type="ECO:0000313" key="2">
    <source>
        <dbReference type="EMBL" id="CED71650.1"/>
    </source>
</evidence>
<dbReference type="Proteomes" id="UP000032427">
    <property type="component" value="Chromosome 1"/>
</dbReference>
<protein>
    <recommendedName>
        <fullName evidence="1">Methyltransferase domain-containing protein</fullName>
    </recommendedName>
</protein>
<sequence>MHSQHFLDMDRLLTQTVFFWQFSAFHCADYPWRTTDIELSEWLDELSLEDVQYLKLNPEELVSRLSVFIPQLSKLYPLSQLTAFDVPVAATLKGLDSGISGRKWQQITKLSALGADFYQPENEWLEWCGGKGYLGRVLAATTSKPVITLEWQQSLCDSGQSYAESHQLDMTFRQGDALSPQSDKLLKEKQHAIALHACGDLHVNLLTKGISQQIDAVTISPCCFHLTKEPQYSALSHLATHSCLLLSKDDLRLPLQETVVAGQRTQRHRQQEMSFRLGFDALQRTLTSKDSYLPIPSIKKSLLSDGFGAFCHWAAGKKGLTLTDDIDYDIWLEKGKKAFVMMEKCDLIQHLFKRPLEIWLCLDRALLMEEAGYDVRIGEFCLKEETPRNIVIQARKQK</sequence>
<dbReference type="KEGG" id="awd:AWOD_I_1578"/>
<name>A0A090ITE9_9GAMM</name>
<dbReference type="PATRIC" id="fig|80852.17.peg.1626"/>
<proteinExistence type="predicted"/>